<name>A0A387FI84_9HYPH</name>
<proteinExistence type="predicted"/>
<reference evidence="3 4" key="1">
    <citation type="submission" date="2018-10" db="EMBL/GenBank/DDBJ databases">
        <title>Rhizobium etli, R. leguminosarum and a new Rhizobium genospecies from Phaseolus dumosus.</title>
        <authorList>
            <person name="Ramirez-Puebla S.T."/>
            <person name="Rogel-Hernandez M.A."/>
            <person name="Guerrero G."/>
            <person name="Ormeno-Orrillo E."/>
            <person name="Martinez-Romero J.C."/>
            <person name="Negrete-Yankelevich S."/>
            <person name="Martinez-Romero E."/>
        </authorList>
    </citation>
    <scope>NUCLEOTIDE SEQUENCE [LARGE SCALE GENOMIC DNA]</scope>
    <source>
        <strain evidence="3 4">CCGE525</strain>
    </source>
</reference>
<feature type="region of interest" description="Disordered" evidence="1">
    <location>
        <begin position="136"/>
        <end position="156"/>
    </location>
</feature>
<dbReference type="RefSeq" id="WP_120704053.1">
    <property type="nucleotide sequence ID" value="NZ_CP032694.1"/>
</dbReference>
<keyword evidence="2" id="KW-0732">Signal</keyword>
<evidence type="ECO:0000313" key="4">
    <source>
        <dbReference type="Proteomes" id="UP000282195"/>
    </source>
</evidence>
<gene>
    <name evidence="3" type="ORF">CCGE525_09610</name>
</gene>
<feature type="signal peptide" evidence="2">
    <location>
        <begin position="1"/>
        <end position="16"/>
    </location>
</feature>
<evidence type="ECO:0000256" key="1">
    <source>
        <dbReference type="SAM" id="MobiDB-lite"/>
    </source>
</evidence>
<evidence type="ECO:0008006" key="5">
    <source>
        <dbReference type="Google" id="ProtNLM"/>
    </source>
</evidence>
<feature type="chain" id="PRO_5017286144" description="DUF4410 domain-containing protein" evidence="2">
    <location>
        <begin position="17"/>
        <end position="180"/>
    </location>
</feature>
<dbReference type="EMBL" id="CP032694">
    <property type="protein sequence ID" value="AYG59020.1"/>
    <property type="molecule type" value="Genomic_DNA"/>
</dbReference>
<dbReference type="Proteomes" id="UP000282195">
    <property type="component" value="Chromosome"/>
</dbReference>
<dbReference type="OrthoDB" id="8366746at2"/>
<evidence type="ECO:0000256" key="2">
    <source>
        <dbReference type="SAM" id="SignalP"/>
    </source>
</evidence>
<keyword evidence="4" id="KW-1185">Reference proteome</keyword>
<protein>
    <recommendedName>
        <fullName evidence="5">DUF4410 domain-containing protein</fullName>
    </recommendedName>
</protein>
<dbReference type="PROSITE" id="PS51257">
    <property type="entry name" value="PROKAR_LIPOPROTEIN"/>
    <property type="match status" value="1"/>
</dbReference>
<sequence length="180" mass="18538">MCKVFAILTLMSSALASCASFTPAQVAKPSDISLDTALNDVADSLHRLQKKYAGKDKIGMMVDEVQVQFAIAVTAGDTGNVQLNVADVPIGTAGGTLGASAGHGESSSANRGNTITVTFKNVATADLSKGSFSFIPPASGKGGKDSGGNAPKWTPEQLAALQKALDQLKLFEKQPQNNAK</sequence>
<evidence type="ECO:0000313" key="3">
    <source>
        <dbReference type="EMBL" id="AYG59020.1"/>
    </source>
</evidence>
<dbReference type="KEGG" id="rjg:CCGE525_09610"/>
<dbReference type="AlphaFoldDB" id="A0A387FI84"/>
<organism evidence="3 4">
    <name type="scientific">Rhizobium jaguaris</name>
    <dbReference type="NCBI Taxonomy" id="1312183"/>
    <lineage>
        <taxon>Bacteria</taxon>
        <taxon>Pseudomonadati</taxon>
        <taxon>Pseudomonadota</taxon>
        <taxon>Alphaproteobacteria</taxon>
        <taxon>Hyphomicrobiales</taxon>
        <taxon>Rhizobiaceae</taxon>
        <taxon>Rhizobium/Agrobacterium group</taxon>
        <taxon>Rhizobium</taxon>
    </lineage>
</organism>
<accession>A0A387FI84</accession>